<protein>
    <submittedName>
        <fullName evidence="1">Regulator</fullName>
    </submittedName>
</protein>
<proteinExistence type="predicted"/>
<dbReference type="InterPro" id="IPR010368">
    <property type="entry name" value="Com_YlbF"/>
</dbReference>
<evidence type="ECO:0000313" key="2">
    <source>
        <dbReference type="Proteomes" id="UP000257055"/>
    </source>
</evidence>
<name>A0A3D8TWB2_9LIST</name>
<reference evidence="2" key="1">
    <citation type="submission" date="2015-04" db="EMBL/GenBank/DDBJ databases">
        <authorList>
            <person name="Schardt J."/>
            <person name="Mueller-Herbst S."/>
            <person name="Scherer S."/>
            <person name="Huptas C."/>
        </authorList>
    </citation>
    <scope>NUCLEOTIDE SEQUENCE [LARGE SCALE GENOMIC DNA]</scope>
    <source>
        <strain evidence="2">Kiel-L1</strain>
    </source>
</reference>
<dbReference type="InterPro" id="IPR052767">
    <property type="entry name" value="Bact_com_dev_regulator"/>
</dbReference>
<dbReference type="RefSeq" id="WP_115752003.1">
    <property type="nucleotide sequence ID" value="NZ_LARY01000001.1"/>
</dbReference>
<evidence type="ECO:0000313" key="1">
    <source>
        <dbReference type="EMBL" id="RDX02324.1"/>
    </source>
</evidence>
<sequence>MFATMESLALLDLSDELSAMILSSEEANNYLKKKQALQNPETQAKIQAFAKVKEAYEEVERFGRYHPDYKEVTRKTRALKRELDMDEGIAAFRRAETDLQNLLDEISLLLAGAVSPNIKVPTGNPFFEQKSACSSGGCGSGGSCGCSA</sequence>
<accession>A0A3D8TWB2</accession>
<organism evidence="1 2">
    <name type="scientific">Listeria kieliensis</name>
    <dbReference type="NCBI Taxonomy" id="1621700"/>
    <lineage>
        <taxon>Bacteria</taxon>
        <taxon>Bacillati</taxon>
        <taxon>Bacillota</taxon>
        <taxon>Bacilli</taxon>
        <taxon>Bacillales</taxon>
        <taxon>Listeriaceae</taxon>
        <taxon>Listeria</taxon>
    </lineage>
</organism>
<dbReference type="Gene3D" id="1.20.1500.10">
    <property type="entry name" value="YheA/YmcA-like"/>
    <property type="match status" value="1"/>
</dbReference>
<dbReference type="AlphaFoldDB" id="A0A3D8TWB2"/>
<dbReference type="PANTHER" id="PTHR38448">
    <property type="entry name" value="REGULATORY PROTEIN YLBF-RELATED"/>
    <property type="match status" value="1"/>
</dbReference>
<dbReference type="EMBL" id="LARY01000001">
    <property type="protein sequence ID" value="RDX02324.1"/>
    <property type="molecule type" value="Genomic_DNA"/>
</dbReference>
<comment type="caution">
    <text evidence="1">The sequence shown here is derived from an EMBL/GenBank/DDBJ whole genome shotgun (WGS) entry which is preliminary data.</text>
</comment>
<dbReference type="SUPFAM" id="SSF158622">
    <property type="entry name" value="YheA/YmcA-like"/>
    <property type="match status" value="1"/>
</dbReference>
<dbReference type="Pfam" id="PF06133">
    <property type="entry name" value="Com_YlbF"/>
    <property type="match status" value="1"/>
</dbReference>
<gene>
    <name evidence="1" type="ORF">UR08_02060</name>
</gene>
<dbReference type="InterPro" id="IPR023378">
    <property type="entry name" value="YheA/YmcA-like_dom_sf"/>
</dbReference>
<dbReference type="Proteomes" id="UP000257055">
    <property type="component" value="Unassembled WGS sequence"/>
</dbReference>
<keyword evidence="2" id="KW-1185">Reference proteome</keyword>
<dbReference type="PANTHER" id="PTHR38448:SF2">
    <property type="entry name" value="REGULATORY PROTEIN YLBF"/>
    <property type="match status" value="1"/>
</dbReference>